<dbReference type="PANTHER" id="PTHR10161:SF14">
    <property type="entry name" value="TARTRATE-RESISTANT ACID PHOSPHATASE TYPE 5"/>
    <property type="match status" value="1"/>
</dbReference>
<keyword evidence="2" id="KW-0378">Hydrolase</keyword>
<dbReference type="Gene3D" id="3.60.21.10">
    <property type="match status" value="1"/>
</dbReference>
<dbReference type="EMBL" id="BHVY01000003">
    <property type="protein sequence ID" value="GIJ85228.1"/>
    <property type="molecule type" value="Genomic_DNA"/>
</dbReference>
<evidence type="ECO:0000313" key="5">
    <source>
        <dbReference type="Proteomes" id="UP001043456"/>
    </source>
</evidence>
<dbReference type="AlphaFoldDB" id="A0A9P3B9M8"/>
<proteinExistence type="predicted"/>
<name>A0A9P3B9M8_9EURO</name>
<dbReference type="SUPFAM" id="SSF56300">
    <property type="entry name" value="Metallo-dependent phosphatases"/>
    <property type="match status" value="1"/>
</dbReference>
<evidence type="ECO:0000313" key="4">
    <source>
        <dbReference type="EMBL" id="GIJ85228.1"/>
    </source>
</evidence>
<gene>
    <name evidence="4" type="ORF">Asppvi_004084</name>
</gene>
<comment type="caution">
    <text evidence="4">The sequence shown here is derived from an EMBL/GenBank/DDBJ whole genome shotgun (WGS) entry which is preliminary data.</text>
</comment>
<dbReference type="GeneID" id="67002696"/>
<keyword evidence="5" id="KW-1185">Reference proteome</keyword>
<keyword evidence="1 3" id="KW-0732">Signal</keyword>
<reference evidence="4 5" key="1">
    <citation type="submission" date="2018-10" db="EMBL/GenBank/DDBJ databases">
        <title>Pan-genome distribution and transcriptional activeness of fungal secondary metabolism genes in Aspergillus section Fumigati.</title>
        <authorList>
            <person name="Takahashi H."/>
            <person name="Umemura M."/>
            <person name="Ninomiya A."/>
            <person name="Kusuya Y."/>
            <person name="Urayama S."/>
            <person name="Shimizu M."/>
            <person name="Watanabe A."/>
            <person name="Kamei K."/>
            <person name="Yaguchi T."/>
            <person name="Hagiwara D."/>
        </authorList>
    </citation>
    <scope>NUCLEOTIDE SEQUENCE [LARGE SCALE GENOMIC DNA]</scope>
    <source>
        <strain evidence="4 5">IFM 55266</strain>
    </source>
</reference>
<dbReference type="Proteomes" id="UP001043456">
    <property type="component" value="Unassembled WGS sequence"/>
</dbReference>
<protein>
    <submittedName>
        <fullName evidence="4">Uncharacterized protein</fullName>
    </submittedName>
</protein>
<dbReference type="RefSeq" id="XP_043155975.1">
    <property type="nucleotide sequence ID" value="XM_043300040.1"/>
</dbReference>
<evidence type="ECO:0000256" key="3">
    <source>
        <dbReference type="SAM" id="SignalP"/>
    </source>
</evidence>
<dbReference type="OrthoDB" id="411211at2759"/>
<organism evidence="4 5">
    <name type="scientific">Aspergillus pseudoviridinutans</name>
    <dbReference type="NCBI Taxonomy" id="1517512"/>
    <lineage>
        <taxon>Eukaryota</taxon>
        <taxon>Fungi</taxon>
        <taxon>Dikarya</taxon>
        <taxon>Ascomycota</taxon>
        <taxon>Pezizomycotina</taxon>
        <taxon>Eurotiomycetes</taxon>
        <taxon>Eurotiomycetidae</taxon>
        <taxon>Eurotiales</taxon>
        <taxon>Aspergillaceae</taxon>
        <taxon>Aspergillus</taxon>
        <taxon>Aspergillus subgen. Fumigati</taxon>
    </lineage>
</organism>
<dbReference type="PANTHER" id="PTHR10161">
    <property type="entry name" value="TARTRATE-RESISTANT ACID PHOSPHATASE TYPE 5"/>
    <property type="match status" value="1"/>
</dbReference>
<dbReference type="GO" id="GO:0016787">
    <property type="term" value="F:hydrolase activity"/>
    <property type="evidence" value="ECO:0007669"/>
    <property type="project" value="UniProtKB-KW"/>
</dbReference>
<sequence length="232" mass="25712">MANSKKMTLALASLASTVLASTAPAKMTVSVVGGWKPAPLSFCNDVMPRLIAKNITIPREVQNDCDPGDRAAKPEVCFPNTQPADTAAYIRNVCAKKNCSAFVSVGDNFYDSGVNFTTGAILRFQEAWVDMYRGGVFDNATWYQCLGDHDVSGVDFETKVAPLYDSRWYFGTTGQPYYTYDLHGADWTATFAVVDSDCFIEAYQKNTSVYQNEYTKKCHAARATQVTFLEWQ</sequence>
<evidence type="ECO:0000256" key="2">
    <source>
        <dbReference type="ARBA" id="ARBA00022801"/>
    </source>
</evidence>
<feature type="chain" id="PRO_5040124432" evidence="3">
    <location>
        <begin position="21"/>
        <end position="232"/>
    </location>
</feature>
<evidence type="ECO:0000256" key="1">
    <source>
        <dbReference type="ARBA" id="ARBA00022729"/>
    </source>
</evidence>
<accession>A0A9P3B9M8</accession>
<dbReference type="InterPro" id="IPR029052">
    <property type="entry name" value="Metallo-depent_PP-like"/>
</dbReference>
<feature type="signal peptide" evidence="3">
    <location>
        <begin position="1"/>
        <end position="20"/>
    </location>
</feature>
<dbReference type="InterPro" id="IPR051558">
    <property type="entry name" value="Metallophosphoesterase_PAP"/>
</dbReference>